<accession>A0A919P6F2</accession>
<dbReference type="SUPFAM" id="SSF56300">
    <property type="entry name" value="Metallo-dependent phosphatases"/>
    <property type="match status" value="1"/>
</dbReference>
<dbReference type="Pfam" id="PF02872">
    <property type="entry name" value="5_nucleotid_C"/>
    <property type="match status" value="1"/>
</dbReference>
<feature type="compositionally biased region" description="Low complexity" evidence="2">
    <location>
        <begin position="197"/>
        <end position="210"/>
    </location>
</feature>
<dbReference type="InterPro" id="IPR032109">
    <property type="entry name" value="Big_3_5"/>
</dbReference>
<evidence type="ECO:0000256" key="1">
    <source>
        <dbReference type="ARBA" id="ARBA00022729"/>
    </source>
</evidence>
<evidence type="ECO:0000313" key="5">
    <source>
        <dbReference type="Proteomes" id="UP000632740"/>
    </source>
</evidence>
<dbReference type="CDD" id="cd04486">
    <property type="entry name" value="YhcR_OBF_like"/>
    <property type="match status" value="1"/>
</dbReference>
<gene>
    <name evidence="4" type="ORF">Cch01nite_38390</name>
</gene>
<dbReference type="InterPro" id="IPR036907">
    <property type="entry name" value="5'-Nucleotdase_C_sf"/>
</dbReference>
<feature type="region of interest" description="Disordered" evidence="2">
    <location>
        <begin position="1637"/>
        <end position="1657"/>
    </location>
</feature>
<dbReference type="CDD" id="cd10283">
    <property type="entry name" value="MnuA_DNase1-like"/>
    <property type="match status" value="1"/>
</dbReference>
<dbReference type="InterPro" id="IPR005135">
    <property type="entry name" value="Endo/exonuclease/phosphatase"/>
</dbReference>
<name>A0A919P6F2_9CELL</name>
<dbReference type="InterPro" id="IPR029052">
    <property type="entry name" value="Metallo-depent_PP-like"/>
</dbReference>
<sequence length="1657" mass="167609">MHAGVKSAAGGIAALGLALVGTIVGAGGAQATVVAGAPLVINEVYGGGGNSGAPFDRDFVELYNPGTAPVALSGWAVQYASTSGSSWQKTVLTGGTLEPGDFLVVGEAFGSNTAAPDVPVDVEGTIPMGGAGGKVALTSDTASLACSSGCALLPAVVDLVGWGSATDFAGTGAAPATTNATSVSRSATHANTADNAADFTAGAPTPTASGTGPGGPGTPTEHTIAEIQGTGAASPLVGTQVVTSGVVTAAYPTGGLSGYVIQTPGTGGASDPTPGASDAIFVFSSATVDQVRIGDSVKVTGAVSEFNGLTELTVAAGGLEPLHDPVPAVTPVAGGWPTTDAAREALESMLFTPTGDFTVSNTFSTNQYGEVGLAAGTTPLLQPTEVGAPGSAEAAAAAADDAARGVVLDDGASTNFLSAANQSQTPPYVSLANPVRVGEAVTFSAPLVVDFRNNVWKLNPTAQVVAGLPAPVAFANDRTTAPDAAAIGGDLKVASFNVLNYFTTLGAGTPGCTSFNDRTGDPVTVNSGCNPRGAWDPADLQRQQDKIVAAINGLDADVVGLLEIENSLVVDGVADEAVGTLVDALNADAGPGTWAFVPSATADLPPVAQMDVINNAIIYRTAAVTRTGPSHALGSLSADDEAFGNAREPIAQAFTPAGGGEPFLVVVNHFKSKGSAGPWPGDVDSGDGQGASNESRVRQATALRDWVPAIQGGVESVALVGDFNSYTQEDPLRLLYDAGYTDAGSDLAPGQYSYSFGGLSGSLDHVLLNGPALARATGADIWEINAEESIALEYSRYNYHGTLFYAADPYRSSDHDPVVVGLVKGAAVPVNLTLLDINDFHGRIDANTVKFAGTVEKEKAAAIAAGDPVAFVSAGDNVSASLFASAVQQDQPTIDVLNALELNASAVGNHEFDKGFADLRDRIIAGGTNATWDYLGANVYEAGTTTPALPEYALIDMDGVTVGIIGAVTEETPSLVSPGGITELSFGDPVEAVNRVAGELTDGDPSNGEADVLVASFHEGASEGTPDGATLEEEVAAGGAFAEIVNDTSPAVDAIFTGHTHKQYAWEAPVPGQPGKTRPILQTGSYGDNIGKIVLTYDPSTDEVLAHTQTNVPRLVPPAGTSEADFAAQLAATYPRVAEVKRITDAALAYANEVGSVPVGSVTDDITTAFSGGTYTADGYVGPGPTPTSGRDDRASESTLGDLVANALRDTLAPDNLGGAQIGVVNPGGLRAELLYAPDGVVTTAEANSVLPFVNNLWTTSLTGAQVKTMLEQQWQTNPDGTIPTRPYLQLGLSDNVTYTYDAAAPMGSHITSITVDGVPLDPAASYRIGTFSFLVTGGDNFRVFTEGTDARDSGLVDRDGWIAYLQAHPDLAPDFARQAVGVPVLPASVTAGDTLAFPVTKLDLTSLGSPQNTSLDVRLDGTSIGSAPVTGGNASVSVTVPSGTGGGAHTLTLVAAPSGTTVTLPLTVEEALPASTTTLTAAPARQVYGTSKVKLKATVTSTVPVSGPVEFVAGDTVLGTATLSKGKATLTLPASTPAGTYEVVARFAGDDTVTGSQSEAVTVVVDKVTTRTSLTVTPGFLFVPSFAVATVSTDNGRFPSGKVEIREGGTVVKSLDVVLGIAIGTVPSGRHTYTATFVPDDPANVSPSTSRPVSTR</sequence>
<keyword evidence="5" id="KW-1185">Reference proteome</keyword>
<dbReference type="SUPFAM" id="SSF74853">
    <property type="entry name" value="Lamin A/C globular tail domain"/>
    <property type="match status" value="1"/>
</dbReference>
<feature type="compositionally biased region" description="Polar residues" evidence="2">
    <location>
        <begin position="1646"/>
        <end position="1657"/>
    </location>
</feature>
<dbReference type="PRINTS" id="PR01607">
    <property type="entry name" value="APYRASEFAMLY"/>
</dbReference>
<dbReference type="GO" id="GO:0016787">
    <property type="term" value="F:hydrolase activity"/>
    <property type="evidence" value="ECO:0007669"/>
    <property type="project" value="InterPro"/>
</dbReference>
<dbReference type="EMBL" id="BONK01000016">
    <property type="protein sequence ID" value="GIG23115.1"/>
    <property type="molecule type" value="Genomic_DNA"/>
</dbReference>
<dbReference type="Gene3D" id="2.60.40.10">
    <property type="entry name" value="Immunoglobulins"/>
    <property type="match status" value="2"/>
</dbReference>
<evidence type="ECO:0000259" key="3">
    <source>
        <dbReference type="PROSITE" id="PS51841"/>
    </source>
</evidence>
<dbReference type="Gene3D" id="3.60.10.10">
    <property type="entry name" value="Endonuclease/exonuclease/phosphatase"/>
    <property type="match status" value="1"/>
</dbReference>
<proteinExistence type="predicted"/>
<dbReference type="RefSeq" id="WP_203758125.1">
    <property type="nucleotide sequence ID" value="NZ_BONK01000016.1"/>
</dbReference>
<dbReference type="GO" id="GO:0009166">
    <property type="term" value="P:nucleotide catabolic process"/>
    <property type="evidence" value="ECO:0007669"/>
    <property type="project" value="InterPro"/>
</dbReference>
<dbReference type="InterPro" id="IPR008334">
    <property type="entry name" value="5'-Nucleotdase_C"/>
</dbReference>
<protein>
    <submittedName>
        <fullName evidence="4">Multifunctional nuclease/2',3'-cyclic-nucleotide 2'-phosphodiesterase/5'-nucleotidase/3'-nucleotidase</fullName>
    </submittedName>
</protein>
<dbReference type="SUPFAM" id="SSF56219">
    <property type="entry name" value="DNase I-like"/>
    <property type="match status" value="1"/>
</dbReference>
<keyword evidence="1" id="KW-0732">Signal</keyword>
<dbReference type="Gene3D" id="3.90.780.10">
    <property type="entry name" value="5'-Nucleotidase, C-terminal domain"/>
    <property type="match status" value="1"/>
</dbReference>
<dbReference type="InterPro" id="IPR006179">
    <property type="entry name" value="5_nucleotidase/apyrase"/>
</dbReference>
<evidence type="ECO:0000256" key="2">
    <source>
        <dbReference type="SAM" id="MobiDB-lite"/>
    </source>
</evidence>
<dbReference type="GO" id="GO:0005975">
    <property type="term" value="P:carbohydrate metabolic process"/>
    <property type="evidence" value="ECO:0007669"/>
    <property type="project" value="UniProtKB-ARBA"/>
</dbReference>
<dbReference type="InterPro" id="IPR047971">
    <property type="entry name" value="ExeM-like"/>
</dbReference>
<dbReference type="InterPro" id="IPR004843">
    <property type="entry name" value="Calcineurin-like_PHP"/>
</dbReference>
<dbReference type="NCBIfam" id="NF033681">
    <property type="entry name" value="ExeM_NucH_DNase"/>
    <property type="match status" value="1"/>
</dbReference>
<organism evidence="4 5">
    <name type="scientific">Cellulomonas chitinilytica</name>
    <dbReference type="NCBI Taxonomy" id="398759"/>
    <lineage>
        <taxon>Bacteria</taxon>
        <taxon>Bacillati</taxon>
        <taxon>Actinomycetota</taxon>
        <taxon>Actinomycetes</taxon>
        <taxon>Micrococcales</taxon>
        <taxon>Cellulomonadaceae</taxon>
        <taxon>Cellulomonas</taxon>
    </lineage>
</organism>
<dbReference type="InterPro" id="IPR036691">
    <property type="entry name" value="Endo/exonu/phosph_ase_sf"/>
</dbReference>
<dbReference type="Pfam" id="PF00149">
    <property type="entry name" value="Metallophos"/>
    <property type="match status" value="1"/>
</dbReference>
<evidence type="ECO:0000313" key="4">
    <source>
        <dbReference type="EMBL" id="GIG23115.1"/>
    </source>
</evidence>
<dbReference type="Pfam" id="PF16640">
    <property type="entry name" value="Big_3_5"/>
    <property type="match status" value="1"/>
</dbReference>
<dbReference type="Pfam" id="PF00932">
    <property type="entry name" value="LTD"/>
    <property type="match status" value="1"/>
</dbReference>
<dbReference type="PANTHER" id="PTHR42834">
    <property type="entry name" value="ENDONUCLEASE/EXONUCLEASE/PHOSPHATASE FAMILY PROTEIN (AFU_ORTHOLOGUE AFUA_3G09210)"/>
    <property type="match status" value="1"/>
</dbReference>
<reference evidence="4" key="1">
    <citation type="submission" date="2021-01" db="EMBL/GenBank/DDBJ databases">
        <title>Whole genome shotgun sequence of Cellulomonas chitinilytica NBRC 110799.</title>
        <authorList>
            <person name="Komaki H."/>
            <person name="Tamura T."/>
        </authorList>
    </citation>
    <scope>NUCLEOTIDE SEQUENCE</scope>
    <source>
        <strain evidence="4">NBRC 110799</strain>
    </source>
</reference>
<feature type="domain" description="LTD" evidence="3">
    <location>
        <begin position="26"/>
        <end position="164"/>
    </location>
</feature>
<comment type="caution">
    <text evidence="4">The sequence shown here is derived from an EMBL/GenBank/DDBJ whole genome shotgun (WGS) entry which is preliminary data.</text>
</comment>
<dbReference type="InterPro" id="IPR001322">
    <property type="entry name" value="Lamin_tail_dom"/>
</dbReference>
<dbReference type="InterPro" id="IPR036415">
    <property type="entry name" value="Lamin_tail_dom_sf"/>
</dbReference>
<dbReference type="PANTHER" id="PTHR42834:SF1">
    <property type="entry name" value="ENDONUCLEASE_EXONUCLEASE_PHOSPHATASE FAMILY PROTEIN (AFU_ORTHOLOGUE AFUA_3G09210)"/>
    <property type="match status" value="1"/>
</dbReference>
<dbReference type="Gene3D" id="3.60.21.10">
    <property type="match status" value="1"/>
</dbReference>
<dbReference type="InterPro" id="IPR013783">
    <property type="entry name" value="Ig-like_fold"/>
</dbReference>
<dbReference type="Proteomes" id="UP000632740">
    <property type="component" value="Unassembled WGS sequence"/>
</dbReference>
<dbReference type="PROSITE" id="PS51841">
    <property type="entry name" value="LTD"/>
    <property type="match status" value="1"/>
</dbReference>
<feature type="region of interest" description="Disordered" evidence="2">
    <location>
        <begin position="197"/>
        <end position="221"/>
    </location>
</feature>
<dbReference type="Pfam" id="PF03372">
    <property type="entry name" value="Exo_endo_phos"/>
    <property type="match status" value="1"/>
</dbReference>
<dbReference type="SUPFAM" id="SSF55816">
    <property type="entry name" value="5'-nucleotidase (syn. UDP-sugar hydrolase), C-terminal domain"/>
    <property type="match status" value="1"/>
</dbReference>